<dbReference type="EMBL" id="BAAAZO010000001">
    <property type="protein sequence ID" value="GAA3596716.1"/>
    <property type="molecule type" value="Genomic_DNA"/>
</dbReference>
<organism evidence="3 4">
    <name type="scientific">Kineosporia mesophila</name>
    <dbReference type="NCBI Taxonomy" id="566012"/>
    <lineage>
        <taxon>Bacteria</taxon>
        <taxon>Bacillati</taxon>
        <taxon>Actinomycetota</taxon>
        <taxon>Actinomycetes</taxon>
        <taxon>Kineosporiales</taxon>
        <taxon>Kineosporiaceae</taxon>
        <taxon>Kineosporia</taxon>
    </lineage>
</organism>
<evidence type="ECO:0000256" key="1">
    <source>
        <dbReference type="SAM" id="MobiDB-lite"/>
    </source>
</evidence>
<keyword evidence="2" id="KW-0812">Transmembrane</keyword>
<evidence type="ECO:0000256" key="2">
    <source>
        <dbReference type="SAM" id="Phobius"/>
    </source>
</evidence>
<dbReference type="InterPro" id="IPR036514">
    <property type="entry name" value="SGNH_hydro_sf"/>
</dbReference>
<proteinExistence type="predicted"/>
<keyword evidence="2" id="KW-1133">Transmembrane helix</keyword>
<feature type="region of interest" description="Disordered" evidence="1">
    <location>
        <begin position="213"/>
        <end position="268"/>
    </location>
</feature>
<evidence type="ECO:0000313" key="4">
    <source>
        <dbReference type="Proteomes" id="UP001501074"/>
    </source>
</evidence>
<gene>
    <name evidence="3" type="ORF">GCM10022223_09950</name>
</gene>
<evidence type="ECO:0008006" key="5">
    <source>
        <dbReference type="Google" id="ProtNLM"/>
    </source>
</evidence>
<sequence>MRYPLAPVPSTFRGVPAQQEWIDAEPGNSPARTSHDHPFTRPALFVIVLVAIALIAGVVGVRRLTPDPVPTYPAQADQNGSSTCTDPSANQQWRVSWTVSDRTGVLPTAMAVRTLPDGAWTDRGADQWQLRWNQAPAEVAGTDFAWDHSLTAPLSGLSQVAISASLSPRFVTPDGACTVYAAAYGPGAAGRGSVAVVGDSLIAQLIPSNGTEFGSSGATVSPIPGEPTESPSPSSTSTAQATVGTAGSGPLVSRLTSEGLRPQVDGQGGRRWVVAQETSDALDLANGTMLDELRGLREAGTVVVALGTNDSTYASLAPNDAQFEVRLSWTLSKLQATLDEMAQHGHCTVLVSMASQGKRYAGTPRGNRFELAAARINAVLRSNAESQPRLAFYDWGTQADQHALGTADAWFGADTIHLSPAGIPIYVKALGDAADLGCG</sequence>
<feature type="transmembrane region" description="Helical" evidence="2">
    <location>
        <begin position="43"/>
        <end position="61"/>
    </location>
</feature>
<name>A0ABP6Z3F7_9ACTN</name>
<keyword evidence="4" id="KW-1185">Reference proteome</keyword>
<dbReference type="SUPFAM" id="SSF52266">
    <property type="entry name" value="SGNH hydrolase"/>
    <property type="match status" value="1"/>
</dbReference>
<dbReference type="Gene3D" id="3.40.50.1110">
    <property type="entry name" value="SGNH hydrolase"/>
    <property type="match status" value="1"/>
</dbReference>
<dbReference type="Proteomes" id="UP001501074">
    <property type="component" value="Unassembled WGS sequence"/>
</dbReference>
<protein>
    <recommendedName>
        <fullName evidence="5">SGNH hydrolase-type esterase domain-containing protein</fullName>
    </recommendedName>
</protein>
<comment type="caution">
    <text evidence="3">The sequence shown here is derived from an EMBL/GenBank/DDBJ whole genome shotgun (WGS) entry which is preliminary data.</text>
</comment>
<evidence type="ECO:0000313" key="3">
    <source>
        <dbReference type="EMBL" id="GAA3596716.1"/>
    </source>
</evidence>
<reference evidence="4" key="1">
    <citation type="journal article" date="2019" name="Int. J. Syst. Evol. Microbiol.">
        <title>The Global Catalogue of Microorganisms (GCM) 10K type strain sequencing project: providing services to taxonomists for standard genome sequencing and annotation.</title>
        <authorList>
            <consortium name="The Broad Institute Genomics Platform"/>
            <consortium name="The Broad Institute Genome Sequencing Center for Infectious Disease"/>
            <person name="Wu L."/>
            <person name="Ma J."/>
        </authorList>
    </citation>
    <scope>NUCLEOTIDE SEQUENCE [LARGE SCALE GENOMIC DNA]</scope>
    <source>
        <strain evidence="4">JCM 16902</strain>
    </source>
</reference>
<accession>A0ABP6Z3F7</accession>
<feature type="compositionally biased region" description="Low complexity" evidence="1">
    <location>
        <begin position="221"/>
        <end position="238"/>
    </location>
</feature>
<keyword evidence="2" id="KW-0472">Membrane</keyword>